<evidence type="ECO:0000256" key="17">
    <source>
        <dbReference type="RuleBase" id="RU004404"/>
    </source>
</evidence>
<dbReference type="Pfam" id="PF17804">
    <property type="entry name" value="TSP_NTD"/>
    <property type="match status" value="1"/>
</dbReference>
<dbReference type="CDD" id="cd06782">
    <property type="entry name" value="cpPDZ_CPP-like"/>
    <property type="match status" value="1"/>
</dbReference>
<dbReference type="SMART" id="SM00245">
    <property type="entry name" value="TSPc"/>
    <property type="match status" value="1"/>
</dbReference>
<dbReference type="InterPro" id="IPR001478">
    <property type="entry name" value="PDZ"/>
</dbReference>
<evidence type="ECO:0000256" key="2">
    <source>
        <dbReference type="ARBA" id="ARBA00009179"/>
    </source>
</evidence>
<dbReference type="InterPro" id="IPR004447">
    <property type="entry name" value="Peptidase_S41A"/>
</dbReference>
<proteinExistence type="inferred from homology"/>
<dbReference type="PANTHER" id="PTHR32060:SF22">
    <property type="entry name" value="CARBOXYL-TERMINAL-PROCESSING PEPTIDASE 3, CHLOROPLASTIC"/>
    <property type="match status" value="1"/>
</dbReference>
<evidence type="ECO:0000256" key="13">
    <source>
        <dbReference type="ARBA" id="ARBA00067664"/>
    </source>
</evidence>
<feature type="domain" description="PDZ" evidence="19">
    <location>
        <begin position="238"/>
        <end position="308"/>
    </location>
</feature>
<name>A0A3S4ERL9_SALET</name>
<evidence type="ECO:0000256" key="9">
    <source>
        <dbReference type="ARBA" id="ARBA00023136"/>
    </source>
</evidence>
<dbReference type="PANTHER" id="PTHR32060">
    <property type="entry name" value="TAIL-SPECIFIC PROTEASE"/>
    <property type="match status" value="1"/>
</dbReference>
<reference evidence="20 21" key="1">
    <citation type="submission" date="2018-12" db="EMBL/GenBank/DDBJ databases">
        <authorList>
            <consortium name="Pathogen Informatics"/>
        </authorList>
    </citation>
    <scope>NUCLEOTIDE SEQUENCE [LARGE SCALE GENOMIC DNA]</scope>
    <source>
        <strain evidence="20 21">NCTC7406</strain>
    </source>
</reference>
<feature type="signal peptide" evidence="18">
    <location>
        <begin position="1"/>
        <end position="22"/>
    </location>
</feature>
<dbReference type="NCBIfam" id="NF008388">
    <property type="entry name" value="PRK11186.1"/>
    <property type="match status" value="1"/>
</dbReference>
<evidence type="ECO:0000256" key="15">
    <source>
        <dbReference type="ARBA" id="ARBA00079202"/>
    </source>
</evidence>
<dbReference type="InterPro" id="IPR040573">
    <property type="entry name" value="TSP_N"/>
</dbReference>
<dbReference type="SUPFAM" id="SSF50156">
    <property type="entry name" value="PDZ domain-like"/>
    <property type="match status" value="1"/>
</dbReference>
<dbReference type="NCBIfam" id="TIGR00225">
    <property type="entry name" value="prc"/>
    <property type="match status" value="1"/>
</dbReference>
<dbReference type="Pfam" id="PF11818">
    <property type="entry name" value="DUF3340"/>
    <property type="match status" value="1"/>
</dbReference>
<comment type="similarity">
    <text evidence="2 17">Belongs to the peptidase S41A family.</text>
</comment>
<dbReference type="Pfam" id="PF00595">
    <property type="entry name" value="PDZ"/>
    <property type="match status" value="1"/>
</dbReference>
<dbReference type="InterPro" id="IPR020992">
    <property type="entry name" value="Tail_Prtase_C"/>
</dbReference>
<evidence type="ECO:0000256" key="18">
    <source>
        <dbReference type="SAM" id="SignalP"/>
    </source>
</evidence>
<evidence type="ECO:0000313" key="21">
    <source>
        <dbReference type="Proteomes" id="UP000276345"/>
    </source>
</evidence>
<gene>
    <name evidence="20" type="primary">prc</name>
    <name evidence="20" type="ORF">NCTC7406_02314</name>
</gene>
<keyword evidence="7 17" id="KW-0378">Hydrolase</keyword>
<keyword evidence="4" id="KW-0997">Cell inner membrane</keyword>
<dbReference type="GO" id="GO:0004252">
    <property type="term" value="F:serine-type endopeptidase activity"/>
    <property type="evidence" value="ECO:0007669"/>
    <property type="project" value="UniProtKB-EC"/>
</dbReference>
<dbReference type="InterPro" id="IPR029045">
    <property type="entry name" value="ClpP/crotonase-like_dom_sf"/>
</dbReference>
<comment type="function">
    <text evidence="11">Involved in the cleavage of a C-terminal peptide of 11 residues from the precursor form of penicillin-binding protein 3 (PBP3). May be involved in protection of the bacterium from thermal and osmotic stresses.</text>
</comment>
<dbReference type="Gene3D" id="3.30.750.44">
    <property type="match status" value="1"/>
</dbReference>
<dbReference type="CDD" id="cd07560">
    <property type="entry name" value="Peptidase_S41_CPP"/>
    <property type="match status" value="1"/>
</dbReference>
<dbReference type="Gene3D" id="2.30.42.10">
    <property type="match status" value="1"/>
</dbReference>
<evidence type="ECO:0000256" key="8">
    <source>
        <dbReference type="ARBA" id="ARBA00022825"/>
    </source>
</evidence>
<dbReference type="FunFam" id="2.30.42.10:FF:000083">
    <property type="entry name" value="Tail-specific protease"/>
    <property type="match status" value="1"/>
</dbReference>
<dbReference type="Pfam" id="PF03572">
    <property type="entry name" value="Peptidase_S41"/>
    <property type="match status" value="1"/>
</dbReference>
<dbReference type="GO" id="GO:0007165">
    <property type="term" value="P:signal transduction"/>
    <property type="evidence" value="ECO:0007669"/>
    <property type="project" value="TreeGrafter"/>
</dbReference>
<evidence type="ECO:0000256" key="4">
    <source>
        <dbReference type="ARBA" id="ARBA00022519"/>
    </source>
</evidence>
<dbReference type="PROSITE" id="PS50106">
    <property type="entry name" value="PDZ"/>
    <property type="match status" value="1"/>
</dbReference>
<evidence type="ECO:0000259" key="19">
    <source>
        <dbReference type="PROSITE" id="PS50106"/>
    </source>
</evidence>
<dbReference type="AlphaFoldDB" id="A0A3S4ERL9"/>
<evidence type="ECO:0000256" key="3">
    <source>
        <dbReference type="ARBA" id="ARBA00022475"/>
    </source>
</evidence>
<dbReference type="SMART" id="SM00228">
    <property type="entry name" value="PDZ"/>
    <property type="match status" value="1"/>
</dbReference>
<evidence type="ECO:0000256" key="11">
    <source>
        <dbReference type="ARBA" id="ARBA00055816"/>
    </source>
</evidence>
<comment type="subcellular location">
    <subcellularLocation>
        <location evidence="1">Cell inner membrane</location>
        <topology evidence="1">Peripheral membrane protein</topology>
        <orientation evidence="1">Periplasmic side</orientation>
    </subcellularLocation>
</comment>
<accession>A0A3S4ERL9</accession>
<dbReference type="Proteomes" id="UP000276345">
    <property type="component" value="Chromosome"/>
</dbReference>
<dbReference type="GO" id="GO:0030288">
    <property type="term" value="C:outer membrane-bounded periplasmic space"/>
    <property type="evidence" value="ECO:0007669"/>
    <property type="project" value="TreeGrafter"/>
</dbReference>
<evidence type="ECO:0000256" key="16">
    <source>
        <dbReference type="ARBA" id="ARBA00083837"/>
    </source>
</evidence>
<dbReference type="EMBL" id="LR134142">
    <property type="protein sequence ID" value="VEA06161.1"/>
    <property type="molecule type" value="Genomic_DNA"/>
</dbReference>
<evidence type="ECO:0000256" key="5">
    <source>
        <dbReference type="ARBA" id="ARBA00022670"/>
    </source>
</evidence>
<organism evidence="20 21">
    <name type="scientific">Salmonella enterica subsp. enterica serovar Sanjuan</name>
    <dbReference type="NCBI Taxonomy" id="1160765"/>
    <lineage>
        <taxon>Bacteria</taxon>
        <taxon>Pseudomonadati</taxon>
        <taxon>Pseudomonadota</taxon>
        <taxon>Gammaproteobacteria</taxon>
        <taxon>Enterobacterales</taxon>
        <taxon>Enterobacteriaceae</taxon>
        <taxon>Salmonella</taxon>
    </lineage>
</organism>
<evidence type="ECO:0000256" key="1">
    <source>
        <dbReference type="ARBA" id="ARBA00004587"/>
    </source>
</evidence>
<keyword evidence="5 17" id="KW-0645">Protease</keyword>
<keyword evidence="3" id="KW-1003">Cell membrane</keyword>
<keyword evidence="6 18" id="KW-0732">Signal</keyword>
<protein>
    <recommendedName>
        <fullName evidence="13">Tail-specific protease</fullName>
        <ecNumber evidence="12">3.4.21.102</ecNumber>
    </recommendedName>
    <alternativeName>
        <fullName evidence="14">C-terminal-processing peptidase</fullName>
    </alternativeName>
    <alternativeName>
        <fullName evidence="15">PRC protein</fullName>
    </alternativeName>
    <alternativeName>
        <fullName evidence="16">Protease Re</fullName>
    </alternativeName>
</protein>
<dbReference type="EC" id="3.4.21.102" evidence="12"/>
<dbReference type="FunFam" id="3.90.226.10:FF:000015">
    <property type="entry name" value="Periplasmic tail-specific protease"/>
    <property type="match status" value="1"/>
</dbReference>
<evidence type="ECO:0000256" key="7">
    <source>
        <dbReference type="ARBA" id="ARBA00022801"/>
    </source>
</evidence>
<evidence type="ECO:0000256" key="12">
    <source>
        <dbReference type="ARBA" id="ARBA00066637"/>
    </source>
</evidence>
<keyword evidence="9" id="KW-0472">Membrane</keyword>
<evidence type="ECO:0000256" key="6">
    <source>
        <dbReference type="ARBA" id="ARBA00022729"/>
    </source>
</evidence>
<keyword evidence="8 17" id="KW-0720">Serine protease</keyword>
<evidence type="ECO:0000313" key="20">
    <source>
        <dbReference type="EMBL" id="VEA06161.1"/>
    </source>
</evidence>
<dbReference type="Gene3D" id="3.90.226.10">
    <property type="entry name" value="2-enoyl-CoA Hydratase, Chain A, domain 1"/>
    <property type="match status" value="1"/>
</dbReference>
<dbReference type="InterPro" id="IPR036034">
    <property type="entry name" value="PDZ_sf"/>
</dbReference>
<dbReference type="GO" id="GO:0006508">
    <property type="term" value="P:proteolysis"/>
    <property type="evidence" value="ECO:0007669"/>
    <property type="project" value="UniProtKB-KW"/>
</dbReference>
<evidence type="ECO:0000256" key="14">
    <source>
        <dbReference type="ARBA" id="ARBA00078391"/>
    </source>
</evidence>
<comment type="catalytic activity">
    <reaction evidence="10">
        <text>The enzyme shows specific recognition of a C-terminal tripeptide, Xaa-Yaa-Zaa, in which Xaa is preferably Ala or Leu, Yaa is preferably Ala or Tyr, and Zaa is preferably Ala, but then cleaves at a variable distance from the C-terminus. A typical cleavage is -Ala-Ala-|-Arg-Ala-Ala-Lys-Glu-Asn-Tyr-Ala-Leu-Ala-Ala.</text>
        <dbReference type="EC" id="3.4.21.102"/>
    </reaction>
</comment>
<dbReference type="InterPro" id="IPR005151">
    <property type="entry name" value="Tail-specific_protease"/>
</dbReference>
<feature type="chain" id="PRO_5018578384" description="Tail-specific protease" evidence="18">
    <location>
        <begin position="23"/>
        <end position="714"/>
    </location>
</feature>
<sequence length="714" mass="80748">MNTFFRLTALAGLLALAGQSFAVEDITRADQIPVLKEDTQHATVSERVTSRFTRSHYRQFDLDEAFSAKIFDRYLNLLDYSHNVLLTSDVEQFAKKKTVLGDELRTGKLDVFYDLYNLAQKRRFERYQYALKVLERPMDFTGNDTFNLDRSKAPWPKDEAELNALWDGKVKFDELSLKLTGKSDKEIRETLTRRYKFAIRRLAQTNSEDVFSLAMTAFAREIDPHTNYLSPRNTEQFNTEMSLSLEGIGAVLQMDDDYTVINSLVAGGPAAKSKSISVGDRIVGVGQAGKPMVDVIGWRLDDVVALIKGPKGSKVRLEILPAGKGTKTRIITLTRERIRLEDRAVKMSVKTVGKEKVGVLDIPGFYVGLTDDVKVQLQKLEKQNVNSIVIDLRSNGGGALTEAVSLSGLFIPSGPIVQVRDNNGKVREDSDTDGVVYYKGPLVVLVDRFSASASEIFAAAMQDYGRALIVGEPTFGKGTVQQYRSLNRIYDQMLRPEWPALGSVQYTIQKFYRVNGGSTQRKGVTPDIIMPTGNEETETGEKFEDNALPWDSIDAAKYVKSDDLAPFGPELLKEHNARIAKDPEFQYIMKDIARFNAMKDKRNIVSLNYAQREKENNEEDALRLARINDRFKREGKPLLKKLDDLPKDYQEPDPYLDETVKIALDLAHLEKENQRSRRQPISNAKQAQKIVPVFFNKRRSRQDNATKCKVVFFS</sequence>
<dbReference type="GO" id="GO:0005886">
    <property type="term" value="C:plasma membrane"/>
    <property type="evidence" value="ECO:0007669"/>
    <property type="project" value="UniProtKB-SubCell"/>
</dbReference>
<evidence type="ECO:0000256" key="10">
    <source>
        <dbReference type="ARBA" id="ARBA00051784"/>
    </source>
</evidence>
<dbReference type="SUPFAM" id="SSF52096">
    <property type="entry name" value="ClpP/crotonase"/>
    <property type="match status" value="1"/>
</dbReference>